<proteinExistence type="predicted"/>
<dbReference type="EMBL" id="AVOT02014318">
    <property type="protein sequence ID" value="MBW0497695.1"/>
    <property type="molecule type" value="Genomic_DNA"/>
</dbReference>
<organism evidence="1 2">
    <name type="scientific">Austropuccinia psidii MF-1</name>
    <dbReference type="NCBI Taxonomy" id="1389203"/>
    <lineage>
        <taxon>Eukaryota</taxon>
        <taxon>Fungi</taxon>
        <taxon>Dikarya</taxon>
        <taxon>Basidiomycota</taxon>
        <taxon>Pucciniomycotina</taxon>
        <taxon>Pucciniomycetes</taxon>
        <taxon>Pucciniales</taxon>
        <taxon>Sphaerophragmiaceae</taxon>
        <taxon>Austropuccinia</taxon>
    </lineage>
</organism>
<protein>
    <submittedName>
        <fullName evidence="1">Uncharacterized protein</fullName>
    </submittedName>
</protein>
<keyword evidence="2" id="KW-1185">Reference proteome</keyword>
<dbReference type="Proteomes" id="UP000765509">
    <property type="component" value="Unassembled WGS sequence"/>
</dbReference>
<evidence type="ECO:0000313" key="2">
    <source>
        <dbReference type="Proteomes" id="UP000765509"/>
    </source>
</evidence>
<name>A0A9Q3HD38_9BASI</name>
<accession>A0A9Q3HD38</accession>
<evidence type="ECO:0000313" key="1">
    <source>
        <dbReference type="EMBL" id="MBW0497695.1"/>
    </source>
</evidence>
<comment type="caution">
    <text evidence="1">The sequence shown here is derived from an EMBL/GenBank/DDBJ whole genome shotgun (WGS) entry which is preliminary data.</text>
</comment>
<sequence>MIHYSIELAKKYKLSGSNFIDWKVRMKLILTFKRLYSIATGTERIKIASDRDKLDPQRRDLALEILCINCNFTLAAQFSSEANNNPRILWTIIDKYYQPKAIQNKAAYLKRIFSIHLQKISLEEALNKLHENTGKL</sequence>
<gene>
    <name evidence="1" type="ORF">O181_037410</name>
</gene>
<reference evidence="1" key="1">
    <citation type="submission" date="2021-03" db="EMBL/GenBank/DDBJ databases">
        <title>Draft genome sequence of rust myrtle Austropuccinia psidii MF-1, a brazilian biotype.</title>
        <authorList>
            <person name="Quecine M.C."/>
            <person name="Pachon D.M.R."/>
            <person name="Bonatelli M.L."/>
            <person name="Correr F.H."/>
            <person name="Franceschini L.M."/>
            <person name="Leite T.F."/>
            <person name="Margarido G.R.A."/>
            <person name="Almeida C.A."/>
            <person name="Ferrarezi J.A."/>
            <person name="Labate C.A."/>
        </authorList>
    </citation>
    <scope>NUCLEOTIDE SEQUENCE</scope>
    <source>
        <strain evidence="1">MF-1</strain>
    </source>
</reference>
<dbReference type="OrthoDB" id="97058at2759"/>
<dbReference type="AlphaFoldDB" id="A0A9Q3HD38"/>